<gene>
    <name evidence="3" type="primary">ESC4</name>
    <name evidence="3" type="ORF">Q9L58_003516</name>
</gene>
<dbReference type="InterPro" id="IPR036420">
    <property type="entry name" value="BRCT_dom_sf"/>
</dbReference>
<reference evidence="3 4" key="1">
    <citation type="submission" date="2024-02" db="EMBL/GenBank/DDBJ databases">
        <title>Discinaceae phylogenomics.</title>
        <authorList>
            <person name="Dirks A.C."/>
            <person name="James T.Y."/>
        </authorList>
    </citation>
    <scope>NUCLEOTIDE SEQUENCE [LARGE SCALE GENOMIC DNA]</scope>
    <source>
        <strain evidence="3 4">ACD0624</strain>
    </source>
</reference>
<dbReference type="CDD" id="cd18437">
    <property type="entry name" value="BRCT_BRC1_like_rpt3"/>
    <property type="match status" value="1"/>
</dbReference>
<accession>A0ABR3GNG4</accession>
<dbReference type="PANTHER" id="PTHR47667:SF1">
    <property type="entry name" value="REGULATOR OF TY1 TRANSPOSITION PROTEIN 107"/>
    <property type="match status" value="1"/>
</dbReference>
<dbReference type="Gene3D" id="3.40.50.10190">
    <property type="entry name" value="BRCT domain"/>
    <property type="match status" value="5"/>
</dbReference>
<feature type="domain" description="BRCT" evidence="2">
    <location>
        <begin position="723"/>
        <end position="828"/>
    </location>
</feature>
<dbReference type="CDD" id="cd18436">
    <property type="entry name" value="BRCT_BRC1_like_rpt2"/>
    <property type="match status" value="1"/>
</dbReference>
<dbReference type="Proteomes" id="UP001447188">
    <property type="component" value="Unassembled WGS sequence"/>
</dbReference>
<feature type="domain" description="BRCT" evidence="2">
    <location>
        <begin position="368"/>
        <end position="425"/>
    </location>
</feature>
<feature type="compositionally biased region" description="Basic residues" evidence="1">
    <location>
        <begin position="557"/>
        <end position="572"/>
    </location>
</feature>
<evidence type="ECO:0000256" key="1">
    <source>
        <dbReference type="SAM" id="MobiDB-lite"/>
    </source>
</evidence>
<evidence type="ECO:0000259" key="2">
    <source>
        <dbReference type="PROSITE" id="PS50172"/>
    </source>
</evidence>
<name>A0ABR3GNG4_9PEZI</name>
<proteinExistence type="predicted"/>
<dbReference type="EMBL" id="JBBBZM010000034">
    <property type="protein sequence ID" value="KAL0637461.1"/>
    <property type="molecule type" value="Genomic_DNA"/>
</dbReference>
<evidence type="ECO:0000313" key="3">
    <source>
        <dbReference type="EMBL" id="KAL0637461.1"/>
    </source>
</evidence>
<dbReference type="Pfam" id="PF12738">
    <property type="entry name" value="PTCB-BRCT"/>
    <property type="match status" value="2"/>
</dbReference>
<feature type="domain" description="BRCT" evidence="2">
    <location>
        <begin position="677"/>
        <end position="700"/>
    </location>
</feature>
<dbReference type="CDD" id="cd17743">
    <property type="entry name" value="BRCT_BRC1_like_rpt5"/>
    <property type="match status" value="1"/>
</dbReference>
<feature type="domain" description="BRCT" evidence="2">
    <location>
        <begin position="119"/>
        <end position="209"/>
    </location>
</feature>
<feature type="compositionally biased region" description="Polar residues" evidence="1">
    <location>
        <begin position="499"/>
        <end position="514"/>
    </location>
</feature>
<dbReference type="InterPro" id="IPR053036">
    <property type="entry name" value="CellCycle_DNARepair_Reg"/>
</dbReference>
<dbReference type="InterPro" id="IPR001357">
    <property type="entry name" value="BRCT_dom"/>
</dbReference>
<sequence>MVMALGPDATLEGQPTCPPGIFSEVIFHIVESQILPYEVARETARLLVENGAREALTLDTVHSSVRIDLEEVSHIISANIDFPGYVEAEKFMIPVVTPEWPRVSLQKKRLAHVRPYNPDPRFFFSGVMVTVAELPSGDKEAICGGVIAMGGQYSGNLTKFTTHIVALNMDNDKCKQAIAKKLAVKIVLPHWFDDCLKLNRRIDESPYLLPNPEVERINSSEPVPLPKGPDLSYSHAHNGGPMAYDPPSPRPNFAVFDHKRVKLGEDLGLSLRLRGVIYTIIRQAKGEIVERIEDANTYVGQFREGEDYVHAHQNGMDVGNLTWLYWMFAHGEWASPLRRLLHYPIVRGGLPGMHGNVITVSNYGGDARLYLENLIEACGAKFTKSMKADNTHLITARSHSEKCSAAREWNIHMVNHLWLEESYAKWQVQSLTNPKYSLFPPRTNLMEVVGQTSIDPNALELSLGDVGEVMSDFAGIRPTTISPPTRLASEQPPIPRSGKSASKQSSTNVATPSRWNRVVLSETPLSTLGSGRKAKEQAVARLHDSIMPDVMKFQKEQKRKGGVMGGGRRRRSGSSAEEKATLSRKRSASVSAMSTSEDETKLGPKKGKKRPKPTVHLLITAYREWVDNPQKEEADKKGLASIGIQCVTDPASCTHLAAPHMVRTEKFCCALAKAPIIVSTEWPQACLREERIVNPELFTLHDSEGEERLKMNLKESLGRARQNGGKLLQGQTVYCAPGVHGGFETYRRIVEANGGVCIAFRMAKKAANVPDSDKLVLLSGDDAGDKKLWKPFLKIAKNTGKDAVIYKPDWLLDLAMTQKIVWSDRYEFPM</sequence>
<dbReference type="SUPFAM" id="SSF52113">
    <property type="entry name" value="BRCT domain"/>
    <property type="match status" value="4"/>
</dbReference>
<dbReference type="CDD" id="cd18438">
    <property type="entry name" value="BRCT_BRC1_like_rpt4"/>
    <property type="match status" value="1"/>
</dbReference>
<dbReference type="Pfam" id="PF16770">
    <property type="entry name" value="RTT107_BRCT_5"/>
    <property type="match status" value="1"/>
</dbReference>
<feature type="region of interest" description="Disordered" evidence="1">
    <location>
        <begin position="549"/>
        <end position="611"/>
    </location>
</feature>
<dbReference type="PROSITE" id="PS50172">
    <property type="entry name" value="BRCT"/>
    <property type="match status" value="5"/>
</dbReference>
<dbReference type="SMART" id="SM00292">
    <property type="entry name" value="BRCT"/>
    <property type="match status" value="4"/>
</dbReference>
<dbReference type="PANTHER" id="PTHR47667">
    <property type="entry name" value="REGULATOR OF TY1 TRANSPOSITION PROTEIN 107"/>
    <property type="match status" value="1"/>
</dbReference>
<dbReference type="CDD" id="cd18439">
    <property type="entry name" value="BRCT_BRC1_like_rpt6"/>
    <property type="match status" value="1"/>
</dbReference>
<keyword evidence="4" id="KW-1185">Reference proteome</keyword>
<feature type="region of interest" description="Disordered" evidence="1">
    <location>
        <begin position="477"/>
        <end position="515"/>
    </location>
</feature>
<evidence type="ECO:0000313" key="4">
    <source>
        <dbReference type="Proteomes" id="UP001447188"/>
    </source>
</evidence>
<organism evidence="3 4">
    <name type="scientific">Discina gigas</name>
    <dbReference type="NCBI Taxonomy" id="1032678"/>
    <lineage>
        <taxon>Eukaryota</taxon>
        <taxon>Fungi</taxon>
        <taxon>Dikarya</taxon>
        <taxon>Ascomycota</taxon>
        <taxon>Pezizomycotina</taxon>
        <taxon>Pezizomycetes</taxon>
        <taxon>Pezizales</taxon>
        <taxon>Discinaceae</taxon>
        <taxon>Discina</taxon>
    </lineage>
</organism>
<protein>
    <submittedName>
        <fullName evidence="3">Regulator of Ty1 Transposition</fullName>
    </submittedName>
</protein>
<comment type="caution">
    <text evidence="3">The sequence shown here is derived from an EMBL/GenBank/DDBJ whole genome shotgun (WGS) entry which is preliminary data.</text>
</comment>
<feature type="domain" description="BRCT" evidence="2">
    <location>
        <begin position="17"/>
        <end position="118"/>
    </location>
</feature>